<accession>A0A9W7Y490</accession>
<dbReference type="InterPro" id="IPR004088">
    <property type="entry name" value="KH_dom_type_1"/>
</dbReference>
<dbReference type="InterPro" id="IPR036612">
    <property type="entry name" value="KH_dom_type_1_sf"/>
</dbReference>
<feature type="compositionally biased region" description="Low complexity" evidence="3">
    <location>
        <begin position="508"/>
        <end position="523"/>
    </location>
</feature>
<dbReference type="SMART" id="SM00322">
    <property type="entry name" value="KH"/>
    <property type="match status" value="3"/>
</dbReference>
<gene>
    <name evidence="5" type="primary">HEK2_3</name>
    <name evidence="5" type="ORF">LPJ61_004767</name>
</gene>
<feature type="region of interest" description="Disordered" evidence="3">
    <location>
        <begin position="206"/>
        <end position="282"/>
    </location>
</feature>
<evidence type="ECO:0000256" key="1">
    <source>
        <dbReference type="ARBA" id="ARBA00022737"/>
    </source>
</evidence>
<comment type="caution">
    <text evidence="5">The sequence shown here is derived from an EMBL/GenBank/DDBJ whole genome shotgun (WGS) entry which is preliminary data.</text>
</comment>
<feature type="region of interest" description="Disordered" evidence="3">
    <location>
        <begin position="1"/>
        <end position="123"/>
    </location>
</feature>
<protein>
    <submittedName>
        <fullName evidence="5">RNA binding protein, heterogenous nuclear RNP-K like protein</fullName>
    </submittedName>
</protein>
<dbReference type="PANTHER" id="PTHR10288">
    <property type="entry name" value="KH DOMAIN CONTAINING RNA BINDING PROTEIN"/>
    <property type="match status" value="1"/>
</dbReference>
<dbReference type="GO" id="GO:0003723">
    <property type="term" value="F:RNA binding"/>
    <property type="evidence" value="ECO:0007669"/>
    <property type="project" value="UniProtKB-UniRule"/>
</dbReference>
<feature type="domain" description="K Homology" evidence="4">
    <location>
        <begin position="288"/>
        <end position="359"/>
    </location>
</feature>
<evidence type="ECO:0000256" key="2">
    <source>
        <dbReference type="PROSITE-ProRule" id="PRU00117"/>
    </source>
</evidence>
<dbReference type="PROSITE" id="PS50084">
    <property type="entry name" value="KH_TYPE_1"/>
    <property type="match status" value="2"/>
</dbReference>
<feature type="compositionally biased region" description="Low complexity" evidence="3">
    <location>
        <begin position="1"/>
        <end position="34"/>
    </location>
</feature>
<dbReference type="Gene3D" id="3.30.1370.10">
    <property type="entry name" value="K Homology domain, type 1"/>
    <property type="match status" value="2"/>
</dbReference>
<sequence length="758" mass="75898">MPASTAEAASGSGAAAGAESMGAEQPADGASGAGDAHGEHGPAPAPASASEAAATPKSNRKKRSRRASKGGRNAAADLVGEDINLHVEAGWSEDDKDDKENPAKRIAASSSAGGPAAPAKTDSLLEDFTIRSVVTRKDVDVVFGQDGCRKDGLEGQTRSEISIISGADDPEIVVDRVLSVRGHIDSVAAAYKAIADAMLEHSEKAAPALADSSAEHGQATASGDTAGHAHPEDASVASEGLPTDTVTAASDDKMDAGGAEDGSPGNGKPDGASEDKYADTADKAAAGTRATLRMLVPHKCVGSIMGHGGRTINSIRETADIEIHTSESTLLLSDERIVELVGAPESIQKAIGLVAAALTKDIVAYNSADHYVPAANIPSAMTVETQARKRKDSRRQGPGDRATGSRTQSGRSGGPRNSNGGGNGADGSGYSQGRGYMGSGGGQRAGGGGNVGGGGGSGGMNGGSSGNRGDRFGRSGGPGGRQGGRSRGPGTVSDANRMPVGNSGGGASVSASVGASQQGYSSQYGGGSAGYRGGGQTGGMRPVSTNAMSYAGYAIPAAAAAMYSTYAPQGAVAGGMGAGGPHGGQQYGTGMASMAAAQSVSAYGGAYGAAAAPYQFATPGGYGYAAAPMQSMYGNRAGNPAAAYPPRAYNGYNSRPQMPQQAMGAGAVGAMDAMNQTIQQIYVPRDRIGAVIGRRGETINEIRRVTNARVDIQDSAQGAQERLVVITGAYEQVRTAYGLIKEKVDNARLAGRPNMGPM</sequence>
<feature type="region of interest" description="Disordered" evidence="3">
    <location>
        <begin position="382"/>
        <end position="526"/>
    </location>
</feature>
<dbReference type="AlphaFoldDB" id="A0A9W7Y490"/>
<organism evidence="5 6">
    <name type="scientific">Coemansia biformis</name>
    <dbReference type="NCBI Taxonomy" id="1286918"/>
    <lineage>
        <taxon>Eukaryota</taxon>
        <taxon>Fungi</taxon>
        <taxon>Fungi incertae sedis</taxon>
        <taxon>Zoopagomycota</taxon>
        <taxon>Kickxellomycotina</taxon>
        <taxon>Kickxellomycetes</taxon>
        <taxon>Kickxellales</taxon>
        <taxon>Kickxellaceae</taxon>
        <taxon>Coemansia</taxon>
    </lineage>
</organism>
<dbReference type="SUPFAM" id="SSF54791">
    <property type="entry name" value="Eukaryotic type KH-domain (KH-domain type I)"/>
    <property type="match status" value="3"/>
</dbReference>
<feature type="compositionally biased region" description="Basic residues" evidence="3">
    <location>
        <begin position="58"/>
        <end position="69"/>
    </location>
</feature>
<keyword evidence="6" id="KW-1185">Reference proteome</keyword>
<feature type="compositionally biased region" description="Low complexity" evidence="3">
    <location>
        <begin position="401"/>
        <end position="418"/>
    </location>
</feature>
<reference evidence="5" key="1">
    <citation type="submission" date="2022-07" db="EMBL/GenBank/DDBJ databases">
        <title>Phylogenomic reconstructions and comparative analyses of Kickxellomycotina fungi.</title>
        <authorList>
            <person name="Reynolds N.K."/>
            <person name="Stajich J.E."/>
            <person name="Barry K."/>
            <person name="Grigoriev I.V."/>
            <person name="Crous P."/>
            <person name="Smith M.E."/>
        </authorList>
    </citation>
    <scope>NUCLEOTIDE SEQUENCE</scope>
    <source>
        <strain evidence="5">BCRC 34381</strain>
    </source>
</reference>
<feature type="domain" description="K Homology" evidence="4">
    <location>
        <begin position="126"/>
        <end position="199"/>
    </location>
</feature>
<feature type="domain" description="K Homology" evidence="4">
    <location>
        <begin position="675"/>
        <end position="745"/>
    </location>
</feature>
<feature type="compositionally biased region" description="Gly residues" evidence="3">
    <location>
        <begin position="474"/>
        <end position="487"/>
    </location>
</feature>
<feature type="compositionally biased region" description="Gly residues" evidence="3">
    <location>
        <begin position="419"/>
        <end position="466"/>
    </location>
</feature>
<dbReference type="EMBL" id="JANBOI010001227">
    <property type="protein sequence ID" value="KAJ1727095.1"/>
    <property type="molecule type" value="Genomic_DNA"/>
</dbReference>
<dbReference type="CDD" id="cd00105">
    <property type="entry name" value="KH-I"/>
    <property type="match status" value="1"/>
</dbReference>
<evidence type="ECO:0000259" key="4">
    <source>
        <dbReference type="SMART" id="SM00322"/>
    </source>
</evidence>
<dbReference type="Pfam" id="PF00013">
    <property type="entry name" value="KH_1"/>
    <property type="match status" value="2"/>
</dbReference>
<feature type="compositionally biased region" description="Low complexity" evidence="3">
    <location>
        <begin position="107"/>
        <end position="119"/>
    </location>
</feature>
<dbReference type="OrthoDB" id="1937934at2759"/>
<keyword evidence="2" id="KW-0694">RNA-binding</keyword>
<name>A0A9W7Y490_9FUNG</name>
<feature type="compositionally biased region" description="Basic and acidic residues" evidence="3">
    <location>
        <begin position="271"/>
        <end position="282"/>
    </location>
</feature>
<dbReference type="InterPro" id="IPR004087">
    <property type="entry name" value="KH_dom"/>
</dbReference>
<evidence type="ECO:0000313" key="5">
    <source>
        <dbReference type="EMBL" id="KAJ1727095.1"/>
    </source>
</evidence>
<proteinExistence type="predicted"/>
<dbReference type="Proteomes" id="UP001143981">
    <property type="component" value="Unassembled WGS sequence"/>
</dbReference>
<keyword evidence="1" id="KW-0677">Repeat</keyword>
<evidence type="ECO:0000256" key="3">
    <source>
        <dbReference type="SAM" id="MobiDB-lite"/>
    </source>
</evidence>
<evidence type="ECO:0000313" key="6">
    <source>
        <dbReference type="Proteomes" id="UP001143981"/>
    </source>
</evidence>